<dbReference type="Proteomes" id="UP001634394">
    <property type="component" value="Unassembled WGS sequence"/>
</dbReference>
<organism evidence="2 3">
    <name type="scientific">Sinanodonta woodiana</name>
    <name type="common">Chinese pond mussel</name>
    <name type="synonym">Anodonta woodiana</name>
    <dbReference type="NCBI Taxonomy" id="1069815"/>
    <lineage>
        <taxon>Eukaryota</taxon>
        <taxon>Metazoa</taxon>
        <taxon>Spiralia</taxon>
        <taxon>Lophotrochozoa</taxon>
        <taxon>Mollusca</taxon>
        <taxon>Bivalvia</taxon>
        <taxon>Autobranchia</taxon>
        <taxon>Heteroconchia</taxon>
        <taxon>Palaeoheterodonta</taxon>
        <taxon>Unionida</taxon>
        <taxon>Unionoidea</taxon>
        <taxon>Unionidae</taxon>
        <taxon>Unioninae</taxon>
        <taxon>Sinanodonta</taxon>
    </lineage>
</organism>
<evidence type="ECO:0000313" key="3">
    <source>
        <dbReference type="Proteomes" id="UP001634394"/>
    </source>
</evidence>
<proteinExistence type="predicted"/>
<accession>A0ABD3XSR2</accession>
<dbReference type="Gene3D" id="2.10.220.10">
    <property type="entry name" value="Hormone Receptor, Insulin-like Growth Factor Receptor 1, Chain A, domain 2"/>
    <property type="match status" value="1"/>
</dbReference>
<keyword evidence="3" id="KW-1185">Reference proteome</keyword>
<protein>
    <submittedName>
        <fullName evidence="2">Uncharacterized protein</fullName>
    </submittedName>
</protein>
<keyword evidence="1" id="KW-0732">Signal</keyword>
<name>A0ABD3XSR2_SINWO</name>
<dbReference type="InterPro" id="IPR009030">
    <property type="entry name" value="Growth_fac_rcpt_cys_sf"/>
</dbReference>
<reference evidence="2 3" key="1">
    <citation type="submission" date="2024-11" db="EMBL/GenBank/DDBJ databases">
        <title>Chromosome-level genome assembly of the freshwater bivalve Anodonta woodiana.</title>
        <authorList>
            <person name="Chen X."/>
        </authorList>
    </citation>
    <scope>NUCLEOTIDE SEQUENCE [LARGE SCALE GENOMIC DNA]</scope>
    <source>
        <strain evidence="2">MN2024</strain>
        <tissue evidence="2">Gills</tissue>
    </source>
</reference>
<evidence type="ECO:0000313" key="2">
    <source>
        <dbReference type="EMBL" id="KAL3888028.1"/>
    </source>
</evidence>
<dbReference type="SUPFAM" id="SSF57184">
    <property type="entry name" value="Growth factor receptor domain"/>
    <property type="match status" value="1"/>
</dbReference>
<evidence type="ECO:0000256" key="1">
    <source>
        <dbReference type="SAM" id="SignalP"/>
    </source>
</evidence>
<gene>
    <name evidence="2" type="ORF">ACJMK2_000411</name>
</gene>
<sequence length="120" mass="13015">MTGSLVSLFWLCLAATCLGSAYSMVTFSCPRGCIEKMCLLHVGCPKCTPGWCARYGGRNIGTACVPMCPPGEFCYEKGGNVCVDCRVSNCHRCTAYHRCESCDSGFTLSTDKRQCTRIIG</sequence>
<feature type="signal peptide" evidence="1">
    <location>
        <begin position="1"/>
        <end position="23"/>
    </location>
</feature>
<dbReference type="AlphaFoldDB" id="A0ABD3XSR2"/>
<dbReference type="EMBL" id="JBJQND010000001">
    <property type="protein sequence ID" value="KAL3888028.1"/>
    <property type="molecule type" value="Genomic_DNA"/>
</dbReference>
<feature type="chain" id="PRO_5044794321" evidence="1">
    <location>
        <begin position="24"/>
        <end position="120"/>
    </location>
</feature>
<comment type="caution">
    <text evidence="2">The sequence shown here is derived from an EMBL/GenBank/DDBJ whole genome shotgun (WGS) entry which is preliminary data.</text>
</comment>